<name>A0AAW2ELC2_9HYME</name>
<proteinExistence type="predicted"/>
<reference evidence="1 2" key="1">
    <citation type="submission" date="2023-03" db="EMBL/GenBank/DDBJ databases">
        <title>High recombination rates correlate with genetic variation in Cardiocondyla obscurior ants.</title>
        <authorList>
            <person name="Errbii M."/>
        </authorList>
    </citation>
    <scope>NUCLEOTIDE SEQUENCE [LARGE SCALE GENOMIC DNA]</scope>
    <source>
        <strain evidence="1">Alpha-2009</strain>
        <tissue evidence="1">Whole body</tissue>
    </source>
</reference>
<dbReference type="AlphaFoldDB" id="A0AAW2ELC2"/>
<protein>
    <submittedName>
        <fullName evidence="1">Uncharacterized protein</fullName>
    </submittedName>
</protein>
<comment type="caution">
    <text evidence="1">The sequence shown here is derived from an EMBL/GenBank/DDBJ whole genome shotgun (WGS) entry which is preliminary data.</text>
</comment>
<accession>A0AAW2ELC2</accession>
<dbReference type="Proteomes" id="UP001430953">
    <property type="component" value="Unassembled WGS sequence"/>
</dbReference>
<sequence length="171" mass="19506">MVTDKAQEAKSFIISFDRSYNEGKSERARAASRASRRNRQMVKSFRWLLTCGLRKILDSSARRLRNTYKYSSESLSVVRRRKLGDLLISVLRHNEHTYLDTDPHFRVSSSGLLFSLVSLSGSDEPLSTRPQSNKKSIERGKNAGKNCYISIFHVGRLNVTGGGWKDHDRVK</sequence>
<evidence type="ECO:0000313" key="1">
    <source>
        <dbReference type="EMBL" id="KAL0103169.1"/>
    </source>
</evidence>
<gene>
    <name evidence="1" type="ORF">PUN28_017474</name>
</gene>
<evidence type="ECO:0000313" key="2">
    <source>
        <dbReference type="Proteomes" id="UP001430953"/>
    </source>
</evidence>
<keyword evidence="2" id="KW-1185">Reference proteome</keyword>
<organism evidence="1 2">
    <name type="scientific">Cardiocondyla obscurior</name>
    <dbReference type="NCBI Taxonomy" id="286306"/>
    <lineage>
        <taxon>Eukaryota</taxon>
        <taxon>Metazoa</taxon>
        <taxon>Ecdysozoa</taxon>
        <taxon>Arthropoda</taxon>
        <taxon>Hexapoda</taxon>
        <taxon>Insecta</taxon>
        <taxon>Pterygota</taxon>
        <taxon>Neoptera</taxon>
        <taxon>Endopterygota</taxon>
        <taxon>Hymenoptera</taxon>
        <taxon>Apocrita</taxon>
        <taxon>Aculeata</taxon>
        <taxon>Formicoidea</taxon>
        <taxon>Formicidae</taxon>
        <taxon>Myrmicinae</taxon>
        <taxon>Cardiocondyla</taxon>
    </lineage>
</organism>
<dbReference type="EMBL" id="JADYXP020000021">
    <property type="protein sequence ID" value="KAL0103169.1"/>
    <property type="molecule type" value="Genomic_DNA"/>
</dbReference>